<evidence type="ECO:0000256" key="1">
    <source>
        <dbReference type="ARBA" id="ARBA00007198"/>
    </source>
</evidence>
<protein>
    <submittedName>
        <fullName evidence="4">Arsenate reductase family protein</fullName>
    </submittedName>
</protein>
<dbReference type="Pfam" id="PF03960">
    <property type="entry name" value="ArsC"/>
    <property type="match status" value="1"/>
</dbReference>
<dbReference type="AlphaFoldDB" id="A0A4R4MM66"/>
<evidence type="ECO:0000256" key="3">
    <source>
        <dbReference type="PROSITE-ProRule" id="PRU01282"/>
    </source>
</evidence>
<dbReference type="InterPro" id="IPR006659">
    <property type="entry name" value="Arsenate_reductase"/>
</dbReference>
<organism evidence="4 5">
    <name type="scientific">Nonomuraea longispora</name>
    <dbReference type="NCBI Taxonomy" id="1848320"/>
    <lineage>
        <taxon>Bacteria</taxon>
        <taxon>Bacillati</taxon>
        <taxon>Actinomycetota</taxon>
        <taxon>Actinomycetes</taxon>
        <taxon>Streptosporangiales</taxon>
        <taxon>Streptosporangiaceae</taxon>
        <taxon>Nonomuraea</taxon>
    </lineage>
</organism>
<keyword evidence="5" id="KW-1185">Reference proteome</keyword>
<dbReference type="OrthoDB" id="9790554at2"/>
<dbReference type="RefSeq" id="WP_132341738.1">
    <property type="nucleotide sequence ID" value="NZ_SMJZ01000332.1"/>
</dbReference>
<gene>
    <name evidence="4" type="ORF">E1267_42305</name>
</gene>
<name>A0A4R4MM66_9ACTN</name>
<dbReference type="CDD" id="cd03034">
    <property type="entry name" value="ArsC_ArsC"/>
    <property type="match status" value="1"/>
</dbReference>
<dbReference type="EMBL" id="SMJZ01000332">
    <property type="protein sequence ID" value="TDB95016.1"/>
    <property type="molecule type" value="Genomic_DNA"/>
</dbReference>
<sequence length="125" mass="13527">MEIWINPGCSKCRSALSILDAEAADYTVRRYLDDPPTEDELRDVLARLGLEPWDITRTGEPVAARLGMDTWPREPGDRDRWIGALAANPVLIQRPIITADDGSAVIGRTEEAVRSLTGGSAPGGA</sequence>
<keyword evidence="2" id="KW-0560">Oxidoreductase</keyword>
<dbReference type="Proteomes" id="UP000295157">
    <property type="component" value="Unassembled WGS sequence"/>
</dbReference>
<dbReference type="PROSITE" id="PS51353">
    <property type="entry name" value="ARSC"/>
    <property type="match status" value="1"/>
</dbReference>
<accession>A0A4R4MM66</accession>
<evidence type="ECO:0000313" key="5">
    <source>
        <dbReference type="Proteomes" id="UP000295157"/>
    </source>
</evidence>
<dbReference type="PANTHER" id="PTHR30041">
    <property type="entry name" value="ARSENATE REDUCTASE"/>
    <property type="match status" value="1"/>
</dbReference>
<evidence type="ECO:0000313" key="4">
    <source>
        <dbReference type="EMBL" id="TDB95016.1"/>
    </source>
</evidence>
<reference evidence="4 5" key="1">
    <citation type="submission" date="2019-02" db="EMBL/GenBank/DDBJ databases">
        <title>Draft genome sequences of novel Actinobacteria.</title>
        <authorList>
            <person name="Sahin N."/>
            <person name="Ay H."/>
            <person name="Saygin H."/>
        </authorList>
    </citation>
    <scope>NUCLEOTIDE SEQUENCE [LARGE SCALE GENOMIC DNA]</scope>
    <source>
        <strain evidence="4 5">KC201</strain>
    </source>
</reference>
<dbReference type="InterPro" id="IPR006660">
    <property type="entry name" value="Arsenate_reductase-like"/>
</dbReference>
<comment type="similarity">
    <text evidence="1 3">Belongs to the ArsC family.</text>
</comment>
<dbReference type="Gene3D" id="3.40.30.10">
    <property type="entry name" value="Glutaredoxin"/>
    <property type="match status" value="1"/>
</dbReference>
<comment type="caution">
    <text evidence="4">The sequence shown here is derived from an EMBL/GenBank/DDBJ whole genome shotgun (WGS) entry which is preliminary data.</text>
</comment>
<dbReference type="InterPro" id="IPR036249">
    <property type="entry name" value="Thioredoxin-like_sf"/>
</dbReference>
<dbReference type="PANTHER" id="PTHR30041:SF4">
    <property type="entry name" value="ARSENATE REDUCTASE"/>
    <property type="match status" value="1"/>
</dbReference>
<evidence type="ECO:0000256" key="2">
    <source>
        <dbReference type="ARBA" id="ARBA00023002"/>
    </source>
</evidence>
<dbReference type="SUPFAM" id="SSF52833">
    <property type="entry name" value="Thioredoxin-like"/>
    <property type="match status" value="1"/>
</dbReference>
<dbReference type="GO" id="GO:0008794">
    <property type="term" value="F:arsenate reductase (glutaredoxin) activity"/>
    <property type="evidence" value="ECO:0007669"/>
    <property type="project" value="InterPro"/>
</dbReference>
<proteinExistence type="inferred from homology"/>